<comment type="caution">
    <text evidence="2">The sequence shown here is derived from an EMBL/GenBank/DDBJ whole genome shotgun (WGS) entry which is preliminary data.</text>
</comment>
<organism evidence="2 3">
    <name type="scientific">Araneus ventricosus</name>
    <name type="common">Orbweaver spider</name>
    <name type="synonym">Epeira ventricosa</name>
    <dbReference type="NCBI Taxonomy" id="182803"/>
    <lineage>
        <taxon>Eukaryota</taxon>
        <taxon>Metazoa</taxon>
        <taxon>Ecdysozoa</taxon>
        <taxon>Arthropoda</taxon>
        <taxon>Chelicerata</taxon>
        <taxon>Arachnida</taxon>
        <taxon>Araneae</taxon>
        <taxon>Araneomorphae</taxon>
        <taxon>Entelegynae</taxon>
        <taxon>Araneoidea</taxon>
        <taxon>Araneidae</taxon>
        <taxon>Araneus</taxon>
    </lineage>
</organism>
<reference evidence="2 3" key="1">
    <citation type="journal article" date="2019" name="Sci. Rep.">
        <title>Orb-weaving spider Araneus ventricosus genome elucidates the spidroin gene catalogue.</title>
        <authorList>
            <person name="Kono N."/>
            <person name="Nakamura H."/>
            <person name="Ohtoshi R."/>
            <person name="Moran D.A.P."/>
            <person name="Shinohara A."/>
            <person name="Yoshida Y."/>
            <person name="Fujiwara M."/>
            <person name="Mori M."/>
            <person name="Tomita M."/>
            <person name="Arakawa K."/>
        </authorList>
    </citation>
    <scope>NUCLEOTIDE SEQUENCE [LARGE SCALE GENOMIC DNA]</scope>
</reference>
<keyword evidence="1" id="KW-0472">Membrane</keyword>
<feature type="non-terminal residue" evidence="2">
    <location>
        <position position="1"/>
    </location>
</feature>
<keyword evidence="3" id="KW-1185">Reference proteome</keyword>
<protein>
    <submittedName>
        <fullName evidence="2">Uncharacterized protein</fullName>
    </submittedName>
</protein>
<gene>
    <name evidence="2" type="ORF">AVEN_18106_1</name>
</gene>
<proteinExistence type="predicted"/>
<evidence type="ECO:0000313" key="3">
    <source>
        <dbReference type="Proteomes" id="UP000499080"/>
    </source>
</evidence>
<evidence type="ECO:0000313" key="2">
    <source>
        <dbReference type="EMBL" id="GBO02903.1"/>
    </source>
</evidence>
<dbReference type="Proteomes" id="UP000499080">
    <property type="component" value="Unassembled WGS sequence"/>
</dbReference>
<feature type="transmembrane region" description="Helical" evidence="1">
    <location>
        <begin position="62"/>
        <end position="84"/>
    </location>
</feature>
<dbReference type="EMBL" id="BGPR01030401">
    <property type="protein sequence ID" value="GBO02903.1"/>
    <property type="molecule type" value="Genomic_DNA"/>
</dbReference>
<name>A0A4Y2TQI0_ARAVE</name>
<keyword evidence="1" id="KW-1133">Transmembrane helix</keyword>
<dbReference type="AlphaFoldDB" id="A0A4Y2TQI0"/>
<evidence type="ECO:0000256" key="1">
    <source>
        <dbReference type="SAM" id="Phobius"/>
    </source>
</evidence>
<keyword evidence="1" id="KW-0812">Transmembrane</keyword>
<accession>A0A4Y2TQI0</accession>
<sequence length="129" mass="14282">DCLKSPTFQLHPSEEDEDLQDCESVGNSNFIPPSQTLTSLNGHFLSWNCRRHSSKLQDLKGLINYFLLFCIGLPGNILVVITLSNYIGYNSVRRDAATGAVAVQFTTRTLVTVCSVYLPPHDDIRPTGP</sequence>